<dbReference type="PANTHER" id="PTHR11177:SF317">
    <property type="entry name" value="CHITINASE 12-RELATED"/>
    <property type="match status" value="1"/>
</dbReference>
<dbReference type="PROSITE" id="PS01095">
    <property type="entry name" value="GH18_1"/>
    <property type="match status" value="1"/>
</dbReference>
<dbReference type="Gene3D" id="3.10.50.10">
    <property type="match status" value="1"/>
</dbReference>
<dbReference type="SMART" id="SM00636">
    <property type="entry name" value="Glyco_18"/>
    <property type="match status" value="1"/>
</dbReference>
<dbReference type="Gene3D" id="3.20.20.80">
    <property type="entry name" value="Glycosidases"/>
    <property type="match status" value="1"/>
</dbReference>
<dbReference type="WBParaSite" id="ASIM_0001908501-mRNA-1">
    <property type="protein sequence ID" value="ASIM_0001908501-mRNA-1"/>
    <property type="gene ID" value="ASIM_0001908501"/>
</dbReference>
<keyword evidence="1 3" id="KW-0378">Hydrolase</keyword>
<feature type="domain" description="GH18" evidence="5">
    <location>
        <begin position="25"/>
        <end position="314"/>
    </location>
</feature>
<name>A0A0M3KDN2_ANISI</name>
<dbReference type="GO" id="GO:0004568">
    <property type="term" value="F:chitinase activity"/>
    <property type="evidence" value="ECO:0007669"/>
    <property type="project" value="TreeGrafter"/>
</dbReference>
<evidence type="ECO:0000256" key="3">
    <source>
        <dbReference type="RuleBase" id="RU000489"/>
    </source>
</evidence>
<evidence type="ECO:0000256" key="1">
    <source>
        <dbReference type="ARBA" id="ARBA00022801"/>
    </source>
</evidence>
<dbReference type="PANTHER" id="PTHR11177">
    <property type="entry name" value="CHITINASE"/>
    <property type="match status" value="1"/>
</dbReference>
<dbReference type="InterPro" id="IPR001579">
    <property type="entry name" value="Glyco_hydro_18_chit_AS"/>
</dbReference>
<protein>
    <submittedName>
        <fullName evidence="8">Glyco_18 domain-containing protein</fullName>
    </submittedName>
</protein>
<dbReference type="InterPro" id="IPR011583">
    <property type="entry name" value="Chitinase_II/V-like_cat"/>
</dbReference>
<evidence type="ECO:0000259" key="5">
    <source>
        <dbReference type="PROSITE" id="PS51910"/>
    </source>
</evidence>
<dbReference type="GO" id="GO:0008061">
    <property type="term" value="F:chitin binding"/>
    <property type="evidence" value="ECO:0007669"/>
    <property type="project" value="InterPro"/>
</dbReference>
<dbReference type="SUPFAM" id="SSF51445">
    <property type="entry name" value="(Trans)glycosidases"/>
    <property type="match status" value="1"/>
</dbReference>
<keyword evidence="2 3" id="KW-0326">Glycosidase</keyword>
<dbReference type="InterPro" id="IPR017853">
    <property type="entry name" value="GH"/>
</dbReference>
<evidence type="ECO:0000313" key="7">
    <source>
        <dbReference type="Proteomes" id="UP000267096"/>
    </source>
</evidence>
<evidence type="ECO:0000256" key="2">
    <source>
        <dbReference type="ARBA" id="ARBA00023295"/>
    </source>
</evidence>
<dbReference type="GO" id="GO:0006032">
    <property type="term" value="P:chitin catabolic process"/>
    <property type="evidence" value="ECO:0007669"/>
    <property type="project" value="TreeGrafter"/>
</dbReference>
<dbReference type="GO" id="GO:0005975">
    <property type="term" value="P:carbohydrate metabolic process"/>
    <property type="evidence" value="ECO:0007669"/>
    <property type="project" value="InterPro"/>
</dbReference>
<keyword evidence="7" id="KW-1185">Reference proteome</keyword>
<evidence type="ECO:0000256" key="4">
    <source>
        <dbReference type="RuleBase" id="RU004453"/>
    </source>
</evidence>
<dbReference type="Proteomes" id="UP000267096">
    <property type="component" value="Unassembled WGS sequence"/>
</dbReference>
<dbReference type="InterPro" id="IPR050314">
    <property type="entry name" value="Glycosyl_Hydrlase_18"/>
</dbReference>
<reference evidence="6 7" key="2">
    <citation type="submission" date="2018-11" db="EMBL/GenBank/DDBJ databases">
        <authorList>
            <consortium name="Pathogen Informatics"/>
        </authorList>
    </citation>
    <scope>NUCLEOTIDE SEQUENCE [LARGE SCALE GENOMIC DNA]</scope>
</reference>
<dbReference type="AlphaFoldDB" id="A0A0M3KDN2"/>
<evidence type="ECO:0000313" key="6">
    <source>
        <dbReference type="EMBL" id="VDK64958.1"/>
    </source>
</evidence>
<dbReference type="SUPFAM" id="SSF54556">
    <property type="entry name" value="Chitinase insertion domain"/>
    <property type="match status" value="1"/>
</dbReference>
<evidence type="ECO:0000313" key="8">
    <source>
        <dbReference type="WBParaSite" id="ASIM_0001908501-mRNA-1"/>
    </source>
</evidence>
<proteinExistence type="inferred from homology"/>
<dbReference type="OrthoDB" id="76388at2759"/>
<dbReference type="EMBL" id="UYRR01035575">
    <property type="protein sequence ID" value="VDK64958.1"/>
    <property type="molecule type" value="Genomic_DNA"/>
</dbReference>
<gene>
    <name evidence="6" type="ORF">ASIM_LOCUS18480</name>
</gene>
<dbReference type="PROSITE" id="PS51910">
    <property type="entry name" value="GH18_2"/>
    <property type="match status" value="1"/>
</dbReference>
<accession>A0A0M3KDN2</accession>
<sequence length="314" mass="35846">MNISSDSFTPKGIFIDLKRNDIDFKKFLCCRKDRPKVADIDLTLCTHFILIGSCKLDDNCQVILPSAEIFDEINKLKKSQNADPEVLFSLTPNNKCMSKVVLSSNMTNQLITKVTEFIEDNSVDGFDIDWEFPVWSSDAKPTDKKGFIDFLKALKEEFDKSERKILITVAVAAAYTIVEKAYDVDGLNNYVDYVQIMNYDFHMYSKWQPFTAFNAPLFKKNVEIGIVGRLNSDYSTRFWLSHGLLANKTVFGLPTYGRGFTLMNQLLHFVYAPASGPSEYGDSYEFTTICNLTESSDYKYVYDTESRCPYLYGG</sequence>
<reference evidence="8" key="1">
    <citation type="submission" date="2017-02" db="UniProtKB">
        <authorList>
            <consortium name="WormBaseParasite"/>
        </authorList>
    </citation>
    <scope>IDENTIFICATION</scope>
</reference>
<dbReference type="InterPro" id="IPR001223">
    <property type="entry name" value="Glyco_hydro18_cat"/>
</dbReference>
<dbReference type="Pfam" id="PF00704">
    <property type="entry name" value="Glyco_hydro_18"/>
    <property type="match status" value="1"/>
</dbReference>
<comment type="similarity">
    <text evidence="4">Belongs to the glycosyl hydrolase 18 family.</text>
</comment>
<organism evidence="8">
    <name type="scientific">Anisakis simplex</name>
    <name type="common">Herring worm</name>
    <dbReference type="NCBI Taxonomy" id="6269"/>
    <lineage>
        <taxon>Eukaryota</taxon>
        <taxon>Metazoa</taxon>
        <taxon>Ecdysozoa</taxon>
        <taxon>Nematoda</taxon>
        <taxon>Chromadorea</taxon>
        <taxon>Rhabditida</taxon>
        <taxon>Spirurina</taxon>
        <taxon>Ascaridomorpha</taxon>
        <taxon>Ascaridoidea</taxon>
        <taxon>Anisakidae</taxon>
        <taxon>Anisakis</taxon>
        <taxon>Anisakis simplex complex</taxon>
    </lineage>
</organism>
<dbReference type="GO" id="GO:0005576">
    <property type="term" value="C:extracellular region"/>
    <property type="evidence" value="ECO:0007669"/>
    <property type="project" value="TreeGrafter"/>
</dbReference>
<dbReference type="InterPro" id="IPR029070">
    <property type="entry name" value="Chitinase_insertion_sf"/>
</dbReference>